<dbReference type="AlphaFoldDB" id="A0ABC9NG09"/>
<organism evidence="2 3">
    <name type="scientific">Bacteroides uniformis (strain ATCC 8492 / DSM 6597 / CCUG 4942 / CIP 103695 / JCM 5828 / KCTC 5204 / NCTC 13054 / VPI 0061)</name>
    <dbReference type="NCBI Taxonomy" id="411479"/>
    <lineage>
        <taxon>Bacteria</taxon>
        <taxon>Pseudomonadati</taxon>
        <taxon>Bacteroidota</taxon>
        <taxon>Bacteroidia</taxon>
        <taxon>Bacteroidales</taxon>
        <taxon>Bacteroidaceae</taxon>
        <taxon>Bacteroides</taxon>
    </lineage>
</organism>
<reference evidence="2" key="1">
    <citation type="submission" date="2007-06" db="EMBL/GenBank/DDBJ databases">
        <authorList>
            <person name="Fulton L."/>
            <person name="Clifton S."/>
            <person name="Fulton B."/>
            <person name="Xu J."/>
            <person name="Minx P."/>
            <person name="Pepin K.H."/>
            <person name="Johnson M."/>
            <person name="Thiruvilangam P."/>
            <person name="Bhonagiri V."/>
            <person name="Nash W.E."/>
            <person name="Mardis E.R."/>
            <person name="Wilson R.K."/>
        </authorList>
    </citation>
    <scope>NUCLEOTIDE SEQUENCE [LARGE SCALE GENOMIC DNA]</scope>
    <source>
        <strain evidence="2">ATCC 8492</strain>
    </source>
</reference>
<name>A0ABC9NG09_BACUC</name>
<feature type="region of interest" description="Disordered" evidence="1">
    <location>
        <begin position="1"/>
        <end position="37"/>
    </location>
</feature>
<sequence length="37" mass="4133">MSRWKQNLLPPLEDASTVGQMPMDRGMWEVGGSVEAK</sequence>
<gene>
    <name evidence="2" type="ORF">BACUNI_00905</name>
</gene>
<proteinExistence type="predicted"/>
<comment type="caution">
    <text evidence="2">The sequence shown here is derived from an EMBL/GenBank/DDBJ whole genome shotgun (WGS) entry which is preliminary data.</text>
</comment>
<evidence type="ECO:0000313" key="3">
    <source>
        <dbReference type="Proteomes" id="UP000004110"/>
    </source>
</evidence>
<evidence type="ECO:0000313" key="2">
    <source>
        <dbReference type="EMBL" id="EDO55596.1"/>
    </source>
</evidence>
<keyword evidence="3" id="KW-1185">Reference proteome</keyword>
<evidence type="ECO:0000256" key="1">
    <source>
        <dbReference type="SAM" id="MobiDB-lite"/>
    </source>
</evidence>
<protein>
    <submittedName>
        <fullName evidence="2">Uncharacterized protein</fullName>
    </submittedName>
</protein>
<dbReference type="EMBL" id="AAYH02000037">
    <property type="protein sequence ID" value="EDO55596.1"/>
    <property type="molecule type" value="Genomic_DNA"/>
</dbReference>
<accession>A0ABC9NG09</accession>
<dbReference type="Proteomes" id="UP000004110">
    <property type="component" value="Unassembled WGS sequence"/>
</dbReference>
<reference evidence="2" key="2">
    <citation type="submission" date="2013-11" db="EMBL/GenBank/DDBJ databases">
        <title>Draft genome sequence of Bacteroides uniformis (ATCC 8492).</title>
        <authorList>
            <person name="Sudarsanam P."/>
            <person name="Ley R."/>
            <person name="Guruge J."/>
            <person name="Turnbaugh P.J."/>
            <person name="Mahowald M."/>
            <person name="Liep D."/>
            <person name="Gordon J."/>
        </authorList>
    </citation>
    <scope>NUCLEOTIDE SEQUENCE</scope>
    <source>
        <strain evidence="2">ATCC 8492</strain>
    </source>
</reference>